<sequence length="152" mass="16818">MCHFKMPHTLTEMLYSGHDSDSKFKISWRFSAFALSGVLTTVKGKILTWSLDLEKQGILGEGVNFSLREKEIADMVFKNDFNGAVINNNGIFASSTGDVAQENTMSVGSFDSLRDELTKIGVSDVEVDELREAIENSEQPLTETGFSPRVSE</sequence>
<dbReference type="Pfam" id="PF18864">
    <property type="entry name" value="AbiTii"/>
    <property type="match status" value="1"/>
</dbReference>
<gene>
    <name evidence="2" type="ORF">NCTC7303_04457</name>
</gene>
<dbReference type="Proteomes" id="UP000255443">
    <property type="component" value="Unassembled WGS sequence"/>
</dbReference>
<organism evidence="2 3">
    <name type="scientific">Salmonella enterica subsp. arizonae</name>
    <dbReference type="NCBI Taxonomy" id="59203"/>
    <lineage>
        <taxon>Bacteria</taxon>
        <taxon>Pseudomonadati</taxon>
        <taxon>Pseudomonadota</taxon>
        <taxon>Gammaproteobacteria</taxon>
        <taxon>Enterobacterales</taxon>
        <taxon>Enterobacteriaceae</taxon>
        <taxon>Salmonella</taxon>
    </lineage>
</organism>
<proteinExistence type="predicted"/>
<name>A0A379TN74_SALER</name>
<dbReference type="EMBL" id="UGXC01000003">
    <property type="protein sequence ID" value="SUG52067.1"/>
    <property type="molecule type" value="Genomic_DNA"/>
</dbReference>
<dbReference type="InterPro" id="IPR041304">
    <property type="entry name" value="AbiTii"/>
</dbReference>
<evidence type="ECO:0000313" key="2">
    <source>
        <dbReference type="EMBL" id="SUG52067.1"/>
    </source>
</evidence>
<reference evidence="2 3" key="1">
    <citation type="submission" date="2018-06" db="EMBL/GenBank/DDBJ databases">
        <authorList>
            <consortium name="Pathogen Informatics"/>
            <person name="Doyle S."/>
        </authorList>
    </citation>
    <scope>NUCLEOTIDE SEQUENCE [LARGE SCALE GENOMIC DNA]</scope>
    <source>
        <strain evidence="2 3">NCTC7303</strain>
    </source>
</reference>
<feature type="domain" description="AbiTii" evidence="1">
    <location>
        <begin position="7"/>
        <end position="75"/>
    </location>
</feature>
<evidence type="ECO:0000259" key="1">
    <source>
        <dbReference type="Pfam" id="PF18864"/>
    </source>
</evidence>
<accession>A0A379TN74</accession>
<dbReference type="AlphaFoldDB" id="A0A379TN74"/>
<evidence type="ECO:0000313" key="3">
    <source>
        <dbReference type="Proteomes" id="UP000255443"/>
    </source>
</evidence>
<protein>
    <recommendedName>
        <fullName evidence="1">AbiTii domain-containing protein</fullName>
    </recommendedName>
</protein>